<reference evidence="1 2" key="1">
    <citation type="submission" date="2020-08" db="EMBL/GenBank/DDBJ databases">
        <title>Draft genome sequencing of an Anaerocolumna strain isolated from anoxic soil subjected to BSD treatment.</title>
        <authorList>
            <person name="Uek A."/>
            <person name="Tonouchi A."/>
        </authorList>
    </citation>
    <scope>NUCLEOTIDE SEQUENCE [LARGE SCALE GENOMIC DNA]</scope>
    <source>
        <strain evidence="1 2">CTTW</strain>
    </source>
</reference>
<keyword evidence="2" id="KW-1185">Reference proteome</keyword>
<proteinExistence type="predicted"/>
<evidence type="ECO:0000313" key="2">
    <source>
        <dbReference type="Proteomes" id="UP000515703"/>
    </source>
</evidence>
<dbReference type="KEGG" id="acht:bsdcttw_29920"/>
<sequence>MTAEVNGKRIFYVDNNNGDDSFSGLSEDEPWKSLERVNGQIFLPGDTICLKKGGQWHGMLTPKGSGAPFLPIILKSYGEGAMPVIHGDGRYAAILLEDVSFWTVQDIKVTNQAETRKVRQGICISGKPQGITRDIVIEKCEISQVAGENRRNREVYESMYWNSGIYVTMPGRSSEEDHLHNIIISNNYIHDVLTSGIRVNQQEDFINDIHHTHVVVRGNRIERTGSDGIIVANCISPLIDGNTCIDAGALGSLEDTRLIAGIWVCATSNALIQRNEVAGTRLFENDGTAFDTDWGTAGDTIFQYNYTHGNQGGFWLDCMRINRNRDCGRTILRYNISIDDERCLIQDDYGLPADIYGNLFLNTKEGPQICCHKEGESHRFYENIFHFSNSPLNGWQKSSFFRNWYYGMGDLPEGDKKASIELPFPLQEMLEKMPSSSRECEKYWGRLAALVETKKE</sequence>
<dbReference type="InterPro" id="IPR012334">
    <property type="entry name" value="Pectin_lyas_fold"/>
</dbReference>
<dbReference type="RefSeq" id="WP_185255670.1">
    <property type="nucleotide sequence ID" value="NZ_AP023368.1"/>
</dbReference>
<reference evidence="1 2" key="2">
    <citation type="submission" date="2020-08" db="EMBL/GenBank/DDBJ databases">
        <authorList>
            <person name="Ueki A."/>
            <person name="Tonouchi A."/>
        </authorList>
    </citation>
    <scope>NUCLEOTIDE SEQUENCE [LARGE SCALE GENOMIC DNA]</scope>
    <source>
        <strain evidence="1 2">CTTW</strain>
    </source>
</reference>
<dbReference type="SUPFAM" id="SSF51126">
    <property type="entry name" value="Pectin lyase-like"/>
    <property type="match status" value="1"/>
</dbReference>
<dbReference type="SMART" id="SM00710">
    <property type="entry name" value="PbH1"/>
    <property type="match status" value="7"/>
</dbReference>
<dbReference type="EMBL" id="AP023368">
    <property type="protein sequence ID" value="BCJ99951.1"/>
    <property type="molecule type" value="Genomic_DNA"/>
</dbReference>
<gene>
    <name evidence="1" type="ORF">bsdcttw_29920</name>
</gene>
<organism evidence="1 2">
    <name type="scientific">Anaerocolumna chitinilytica</name>
    <dbReference type="NCBI Taxonomy" id="1727145"/>
    <lineage>
        <taxon>Bacteria</taxon>
        <taxon>Bacillati</taxon>
        <taxon>Bacillota</taxon>
        <taxon>Clostridia</taxon>
        <taxon>Lachnospirales</taxon>
        <taxon>Lachnospiraceae</taxon>
        <taxon>Anaerocolumna</taxon>
    </lineage>
</organism>
<evidence type="ECO:0000313" key="1">
    <source>
        <dbReference type="EMBL" id="BCJ99951.1"/>
    </source>
</evidence>
<dbReference type="Proteomes" id="UP000515703">
    <property type="component" value="Chromosome"/>
</dbReference>
<dbReference type="InterPro" id="IPR011050">
    <property type="entry name" value="Pectin_lyase_fold/virulence"/>
</dbReference>
<dbReference type="InterPro" id="IPR006626">
    <property type="entry name" value="PbH1"/>
</dbReference>
<evidence type="ECO:0008006" key="3">
    <source>
        <dbReference type="Google" id="ProtNLM"/>
    </source>
</evidence>
<dbReference type="AlphaFoldDB" id="A0A7I8DRR8"/>
<dbReference type="Gene3D" id="2.160.20.10">
    <property type="entry name" value="Single-stranded right-handed beta-helix, Pectin lyase-like"/>
    <property type="match status" value="1"/>
</dbReference>
<accession>A0A7I8DRR8</accession>
<protein>
    <recommendedName>
        <fullName evidence="3">Right-handed parallel beta-helix repeat-containing protein</fullName>
    </recommendedName>
</protein>
<name>A0A7I8DRR8_9FIRM</name>